<keyword evidence="1" id="KW-0614">Plasmid</keyword>
<sequence>MAQRPILVNRNRLPNLWGNADAEEDKWLRVNLNNIQGFERFINESVTPSFNALPFRQQRRLKETFRYALTQFDEAELSYAFDSCGRMYRMPALVPLRSAERVHISLRAIGAPLRLSLSDFSLHDSKNQTYSNQV</sequence>
<evidence type="ECO:0000313" key="1">
    <source>
        <dbReference type="EMBL" id="AHX26573.1"/>
    </source>
</evidence>
<gene>
    <name evidence="1" type="ordered locus">Deide_3p00912</name>
</gene>
<keyword evidence="2" id="KW-1185">Reference proteome</keyword>
<reference evidence="1 2" key="1">
    <citation type="journal article" date="2009" name="PLoS Genet.">
        <title>Alliance of proteomics and genomics to unravel the specificities of Sahara bacterium Deinococcus deserti.</title>
        <authorList>
            <person name="de Groot A."/>
            <person name="Dulermo R."/>
            <person name="Ortet P."/>
            <person name="Blanchard L."/>
            <person name="Guerin P."/>
            <person name="Fernandez B."/>
            <person name="Vacherie B."/>
            <person name="Dossat C."/>
            <person name="Jolivet E."/>
            <person name="Siguier P."/>
            <person name="Chandler M."/>
            <person name="Barakat M."/>
            <person name="Dedieu A."/>
            <person name="Barbe V."/>
            <person name="Heulin T."/>
            <person name="Sommer S."/>
            <person name="Achouak W."/>
            <person name="Armengaud J."/>
        </authorList>
    </citation>
    <scope>NUCLEOTIDE SEQUENCE [LARGE SCALE GENOMIC DNA]</scope>
    <source>
        <strain evidence="2">DSM 17065 / CIP 109153 / LMG 22923 / VCD115</strain>
        <plasmid evidence="2">pDeide3</plasmid>
    </source>
</reference>
<organism evidence="1 2">
    <name type="scientific">Deinococcus deserti (strain DSM 17065 / CIP 109153 / LMG 22923 / VCD115)</name>
    <dbReference type="NCBI Taxonomy" id="546414"/>
    <lineage>
        <taxon>Bacteria</taxon>
        <taxon>Thermotogati</taxon>
        <taxon>Deinococcota</taxon>
        <taxon>Deinococci</taxon>
        <taxon>Deinococcales</taxon>
        <taxon>Deinococcaceae</taxon>
        <taxon>Deinococcus</taxon>
    </lineage>
</organism>
<protein>
    <submittedName>
        <fullName evidence="1">Uncharacterized protein</fullName>
    </submittedName>
</protein>
<dbReference type="EMBL" id="CP001117">
    <property type="protein sequence ID" value="AHX26573.1"/>
    <property type="molecule type" value="Genomic_DNA"/>
</dbReference>
<dbReference type="HOGENOM" id="CLU_1892771_0_0_0"/>
<dbReference type="AlphaFoldDB" id="X5H5X7"/>
<dbReference type="Proteomes" id="UP000002208">
    <property type="component" value="Plasmid 3"/>
</dbReference>
<name>X5H5X7_DEIDV</name>
<proteinExistence type="predicted"/>
<dbReference type="KEGG" id="ddr:Deide_3p00912"/>
<evidence type="ECO:0000313" key="2">
    <source>
        <dbReference type="Proteomes" id="UP000002208"/>
    </source>
</evidence>
<geneLocation type="plasmid" evidence="2">
    <name>pDeide3</name>
</geneLocation>
<dbReference type="RefSeq" id="WP_162485739.1">
    <property type="nucleotide sequence ID" value="NC_012528.1"/>
</dbReference>
<accession>X5H5X7</accession>